<proteinExistence type="predicted"/>
<sequence length="71" mass="8504">MFQTIISKINITNRFPFKKNKVYLIYYEHPLAYDNAYIDTADKLLLTWINHPKIISKNHTQLYLPQPILKP</sequence>
<accession>A0A2T9WTT7</accession>
<organism evidence="1 2">
    <name type="scientific">Nanobsidianus stetteri</name>
    <dbReference type="NCBI Taxonomy" id="1294122"/>
    <lineage>
        <taxon>Archaea</taxon>
        <taxon>Nanobdellota</taxon>
        <taxon>Candidatus Nanoarchaeia</taxon>
        <taxon>Nanoarchaeales</taxon>
        <taxon>Nanopusillaceae</taxon>
        <taxon>Candidatus Nanobsidianus</taxon>
    </lineage>
</organism>
<comment type="caution">
    <text evidence="1">The sequence shown here is derived from an EMBL/GenBank/DDBJ whole genome shotgun (WGS) entry which is preliminary data.</text>
</comment>
<dbReference type="AlphaFoldDB" id="A0A2T9WTT7"/>
<protein>
    <submittedName>
        <fullName evidence="1">Uncharacterized protein</fullName>
    </submittedName>
</protein>
<evidence type="ECO:0000313" key="1">
    <source>
        <dbReference type="EMBL" id="PVU71247.1"/>
    </source>
</evidence>
<evidence type="ECO:0000313" key="2">
    <source>
        <dbReference type="Proteomes" id="UP000245908"/>
    </source>
</evidence>
<reference evidence="1 2" key="1">
    <citation type="journal article" date="2015" name="Appl. Environ. Microbiol.">
        <title>Nanoarchaeota, Their Sulfolobales Host, and Nanoarchaeota Virus Distribution across Yellowstone National Park Hot Springs.</title>
        <authorList>
            <person name="Munson-McGee J.H."/>
            <person name="Field E.K."/>
            <person name="Bateson M."/>
            <person name="Rooney C."/>
            <person name="Stepanauskas R."/>
            <person name="Young M.J."/>
        </authorList>
    </citation>
    <scope>NUCLEOTIDE SEQUENCE [LARGE SCALE GENOMIC DNA]</scope>
    <source>
        <strain evidence="1">SCGC AB-777_O03</strain>
    </source>
</reference>
<dbReference type="Proteomes" id="UP000245908">
    <property type="component" value="Unassembled WGS sequence"/>
</dbReference>
<name>A0A2T9WTT7_NANST</name>
<gene>
    <name evidence="1" type="ORF">DDW05_01575</name>
</gene>
<dbReference type="EMBL" id="QEFH01000009">
    <property type="protein sequence ID" value="PVU71247.1"/>
    <property type="molecule type" value="Genomic_DNA"/>
</dbReference>